<gene>
    <name evidence="2" type="ORF">BOX15_Mlig017529g1</name>
</gene>
<dbReference type="PANTHER" id="PTHR46540:SF1">
    <property type="entry name" value="TETRATRICOPEPTIDE REPEAT PROTEIN 12"/>
    <property type="match status" value="1"/>
</dbReference>
<dbReference type="InterPro" id="IPR016024">
    <property type="entry name" value="ARM-type_fold"/>
</dbReference>
<dbReference type="Gene3D" id="1.25.40.10">
    <property type="entry name" value="Tetratricopeptide repeat domain"/>
    <property type="match status" value="1"/>
</dbReference>
<evidence type="ECO:0000313" key="3">
    <source>
        <dbReference type="Proteomes" id="UP000215902"/>
    </source>
</evidence>
<dbReference type="InterPro" id="IPR019734">
    <property type="entry name" value="TPR_rpt"/>
</dbReference>
<dbReference type="PROSITE" id="PS50005">
    <property type="entry name" value="TPR"/>
    <property type="match status" value="1"/>
</dbReference>
<name>A0A267DBI7_9PLAT</name>
<keyword evidence="1" id="KW-0802">TPR repeat</keyword>
<dbReference type="AlphaFoldDB" id="A0A267DBI7"/>
<sequence>MTEELDALKKVEDVSECIKQLATSNDPTTLDAADKLLKKLEDGSEDLRTKTNRTVITKDSSNGNASANAAESAAFMREIERDAAERADRRERNRRRAAEWKDRGNAQFKLANYDQAVDCYTRGLAIAKDFELLYQNRANCYVKQGRFEEALADAEAAIFLTREKCAKPFFHQAKALTGLNRLSEAREAYSRMSSCSDAAPGHADRCLADLDRLSAARKAEARALEEFSSGGGNSVEMLIYRLARGDQPTAYYAAGMRCLAALLVGANERALFRAKSGFSLLNKQQVVVTTLAVPLESMTDAQLDLLTASLTLAAAVAKEDSENCHQLAQLSKPGQLAARAVDVVAFNGASPSASDARQAALDALSKIGQLACDRLCGCCAEPAGLVAALLRQTQRLAAQTALAAAHLFSQLAGCVRLRERLERAAPNALAGIAQAGESLVSAGASESLAAFCLAVEALRRLMAGCRPLRQAAAARRAFLTACCTALERYAPDKEEDCGGELQQSAAAEVAALLASASLEATPAVSGTAVRLGEMALRLASRPSVAPQLREFSLALLATLAPRSVELARQIGAGSWAPSLLGLSARVLASPDHPCAASVLRVLAAVLAAQPEARGQVGDDPQWLELLLELLHSRADCLLGNAALCLSHCIEDTAAAELLARTDIVRLLLCRMRDCREREAKANCAILCGKLAQAHHGHRERLGQLDGINILNSVITCNNIKL</sequence>
<protein>
    <submittedName>
        <fullName evidence="2">Uncharacterized protein</fullName>
    </submittedName>
</protein>
<comment type="caution">
    <text evidence="2">The sequence shown here is derived from an EMBL/GenBank/DDBJ whole genome shotgun (WGS) entry which is preliminary data.</text>
</comment>
<dbReference type="PANTHER" id="PTHR46540">
    <property type="entry name" value="TETRATRICOPEPTIDE REPEAT PROTEIN 12"/>
    <property type="match status" value="1"/>
</dbReference>
<dbReference type="Proteomes" id="UP000215902">
    <property type="component" value="Unassembled WGS sequence"/>
</dbReference>
<keyword evidence="3" id="KW-1185">Reference proteome</keyword>
<dbReference type="GO" id="GO:0007288">
    <property type="term" value="P:sperm axoneme assembly"/>
    <property type="evidence" value="ECO:0007669"/>
    <property type="project" value="TreeGrafter"/>
</dbReference>
<dbReference type="GO" id="GO:0005813">
    <property type="term" value="C:centrosome"/>
    <property type="evidence" value="ECO:0007669"/>
    <property type="project" value="TreeGrafter"/>
</dbReference>
<dbReference type="GO" id="GO:0070286">
    <property type="term" value="P:axonemal dynein complex assembly"/>
    <property type="evidence" value="ECO:0007669"/>
    <property type="project" value="TreeGrafter"/>
</dbReference>
<dbReference type="Pfam" id="PF13181">
    <property type="entry name" value="TPR_8"/>
    <property type="match status" value="1"/>
</dbReference>
<organism evidence="2 3">
    <name type="scientific">Macrostomum lignano</name>
    <dbReference type="NCBI Taxonomy" id="282301"/>
    <lineage>
        <taxon>Eukaryota</taxon>
        <taxon>Metazoa</taxon>
        <taxon>Spiralia</taxon>
        <taxon>Lophotrochozoa</taxon>
        <taxon>Platyhelminthes</taxon>
        <taxon>Rhabditophora</taxon>
        <taxon>Macrostomorpha</taxon>
        <taxon>Macrostomida</taxon>
        <taxon>Macrostomidae</taxon>
        <taxon>Macrostomum</taxon>
    </lineage>
</organism>
<evidence type="ECO:0000256" key="1">
    <source>
        <dbReference type="PROSITE-ProRule" id="PRU00339"/>
    </source>
</evidence>
<dbReference type="GO" id="GO:0005737">
    <property type="term" value="C:cytoplasm"/>
    <property type="evidence" value="ECO:0007669"/>
    <property type="project" value="TreeGrafter"/>
</dbReference>
<dbReference type="InterPro" id="IPR043195">
    <property type="entry name" value="TTC12"/>
</dbReference>
<dbReference type="EMBL" id="NIVC01004759">
    <property type="protein sequence ID" value="PAA46650.1"/>
    <property type="molecule type" value="Genomic_DNA"/>
</dbReference>
<dbReference type="STRING" id="282301.A0A267DBI7"/>
<dbReference type="SMART" id="SM00028">
    <property type="entry name" value="TPR"/>
    <property type="match status" value="3"/>
</dbReference>
<dbReference type="InterPro" id="IPR011989">
    <property type="entry name" value="ARM-like"/>
</dbReference>
<evidence type="ECO:0000313" key="2">
    <source>
        <dbReference type="EMBL" id="PAA46650.1"/>
    </source>
</evidence>
<dbReference type="InterPro" id="IPR011990">
    <property type="entry name" value="TPR-like_helical_dom_sf"/>
</dbReference>
<reference evidence="2 3" key="1">
    <citation type="submission" date="2017-06" db="EMBL/GenBank/DDBJ databases">
        <title>A platform for efficient transgenesis in Macrostomum lignano, a flatworm model organism for stem cell research.</title>
        <authorList>
            <person name="Berezikov E."/>
        </authorList>
    </citation>
    <scope>NUCLEOTIDE SEQUENCE [LARGE SCALE GENOMIC DNA]</scope>
    <source>
        <strain evidence="2">DV1</strain>
        <tissue evidence="2">Whole organism</tissue>
    </source>
</reference>
<dbReference type="OrthoDB" id="629492at2759"/>
<feature type="repeat" description="TPR" evidence="1">
    <location>
        <begin position="97"/>
        <end position="130"/>
    </location>
</feature>
<proteinExistence type="predicted"/>
<accession>A0A267DBI7</accession>
<dbReference type="SUPFAM" id="SSF48371">
    <property type="entry name" value="ARM repeat"/>
    <property type="match status" value="1"/>
</dbReference>
<dbReference type="Gene3D" id="1.25.10.10">
    <property type="entry name" value="Leucine-rich Repeat Variant"/>
    <property type="match status" value="1"/>
</dbReference>
<dbReference type="SUPFAM" id="SSF48452">
    <property type="entry name" value="TPR-like"/>
    <property type="match status" value="1"/>
</dbReference>